<reference evidence="4" key="1">
    <citation type="submission" date="2016-04" db="EMBL/GenBank/DDBJ databases">
        <authorList>
            <person name="Nguyen H.D."/>
            <person name="Samba Siva P."/>
            <person name="Cullis J."/>
            <person name="Levesque C.A."/>
            <person name="Hambleton S."/>
        </authorList>
    </citation>
    <scope>NUCLEOTIDE SEQUENCE</scope>
    <source>
        <strain evidence="4">DAOMC 236422</strain>
    </source>
</reference>
<evidence type="ECO:0000313" key="4">
    <source>
        <dbReference type="EMBL" id="KAE8270756.1"/>
    </source>
</evidence>
<dbReference type="InterPro" id="IPR016562">
    <property type="entry name" value="Proteasome_assmbl_chp_2_euk"/>
</dbReference>
<dbReference type="GO" id="GO:0005634">
    <property type="term" value="C:nucleus"/>
    <property type="evidence" value="ECO:0007669"/>
    <property type="project" value="TreeGrafter"/>
</dbReference>
<dbReference type="EMBL" id="LWDG02000038">
    <property type="protein sequence ID" value="KAE8270756.1"/>
    <property type="molecule type" value="Genomic_DNA"/>
</dbReference>
<proteinExistence type="inferred from homology"/>
<dbReference type="PIRSF" id="PIRSF010044">
    <property type="entry name" value="UCP010044"/>
    <property type="match status" value="1"/>
</dbReference>
<dbReference type="InterPro" id="IPR038389">
    <property type="entry name" value="PSMG2_sf"/>
</dbReference>
<keyword evidence="2" id="KW-0143">Chaperone</keyword>
<protein>
    <recommendedName>
        <fullName evidence="1">Proteasome assembly chaperone 2</fullName>
    </recommendedName>
</protein>
<dbReference type="Proteomes" id="UP000078113">
    <property type="component" value="Unassembled WGS sequence"/>
</dbReference>
<dbReference type="AlphaFoldDB" id="A0A8X7NEZ2"/>
<gene>
    <name evidence="4" type="ORF">A4X09_0g1575</name>
</gene>
<dbReference type="PANTHER" id="PTHR12970">
    <property type="entry name" value="PROTEASOME ASSEMBLY CHAPERONE 2"/>
    <property type="match status" value="1"/>
</dbReference>
<evidence type="ECO:0000313" key="5">
    <source>
        <dbReference type="Proteomes" id="UP000078113"/>
    </source>
</evidence>
<evidence type="ECO:0000256" key="2">
    <source>
        <dbReference type="ARBA" id="ARBA00023186"/>
    </source>
</evidence>
<dbReference type="Gene3D" id="3.40.50.10900">
    <property type="entry name" value="PAC-like subunit"/>
    <property type="match status" value="2"/>
</dbReference>
<dbReference type="Pfam" id="PF09754">
    <property type="entry name" value="PAC2"/>
    <property type="match status" value="1"/>
</dbReference>
<keyword evidence="5" id="KW-1185">Reference proteome</keyword>
<dbReference type="GO" id="GO:0043248">
    <property type="term" value="P:proteasome assembly"/>
    <property type="evidence" value="ECO:0007669"/>
    <property type="project" value="TreeGrafter"/>
</dbReference>
<accession>A0A8X7NEZ2</accession>
<dbReference type="InterPro" id="IPR019151">
    <property type="entry name" value="Proteasome_assmbl_chaperone_2"/>
</dbReference>
<organism evidence="4 5">
    <name type="scientific">Tilletia walkeri</name>
    <dbReference type="NCBI Taxonomy" id="117179"/>
    <lineage>
        <taxon>Eukaryota</taxon>
        <taxon>Fungi</taxon>
        <taxon>Dikarya</taxon>
        <taxon>Basidiomycota</taxon>
        <taxon>Ustilaginomycotina</taxon>
        <taxon>Exobasidiomycetes</taxon>
        <taxon>Tilletiales</taxon>
        <taxon>Tilletiaceae</taxon>
        <taxon>Tilletia</taxon>
    </lineage>
</organism>
<evidence type="ECO:0000256" key="1">
    <source>
        <dbReference type="ARBA" id="ARBA00019186"/>
    </source>
</evidence>
<dbReference type="GO" id="GO:0005829">
    <property type="term" value="C:cytosol"/>
    <property type="evidence" value="ECO:0007669"/>
    <property type="project" value="TreeGrafter"/>
</dbReference>
<evidence type="ECO:0000256" key="3">
    <source>
        <dbReference type="ARBA" id="ARBA00025745"/>
    </source>
</evidence>
<reference evidence="4" key="2">
    <citation type="journal article" date="2019" name="IMA Fungus">
        <title>Genome sequencing and comparison of five Tilletia species to identify candidate genes for the detection of regulated species infecting wheat.</title>
        <authorList>
            <person name="Nguyen H.D.T."/>
            <person name="Sultana T."/>
            <person name="Kesanakurti P."/>
            <person name="Hambleton S."/>
        </authorList>
    </citation>
    <scope>NUCLEOTIDE SEQUENCE</scope>
    <source>
        <strain evidence="4">DAOMC 236422</strain>
    </source>
</reference>
<sequence>MASLSLFPAQSTSIDLSGHTLIVPAISIGSVPQLTVDLLIHHAPLGLRYIGAFDSTEWCLPYACPQDSVPSAESSGDAGTPPLGLPLQLYSNASNRLAVLQQRSPILKSAKREFALSLLSWAKSAGIAQILILSSLDAALRVDAEMHIPLVHLLASPASSSSSSVLKTLAQSFPPFQTQALRGDDHPVLHAASGSSGLPPLPGAGATRLLLQAASGQSAAQDSAASLPTGALLMFASEGDNRGDAHAMATMVLDILKRASESDDSSSPAGPAFERTGALKEPRSWLTVFGQRMDQAIYG</sequence>
<name>A0A8X7NEZ2_9BASI</name>
<dbReference type="PANTHER" id="PTHR12970:SF1">
    <property type="entry name" value="PROTEASOME ASSEMBLY CHAPERONE 2"/>
    <property type="match status" value="1"/>
</dbReference>
<comment type="caution">
    <text evidence="4">The sequence shown here is derived from an EMBL/GenBank/DDBJ whole genome shotgun (WGS) entry which is preliminary data.</text>
</comment>
<comment type="similarity">
    <text evidence="3">Belongs to the PSMG2 family.</text>
</comment>